<sequence>MQAAAGGYAALPLPQEPPMSETAAAAPWRDLQLHLDGIVLRRWRAEDLDALVRHADDAQVARGLSRRFPHPYTRADGEAFLGGQVIDLNDPVLAIEIGGEACGGIGLHAAAQPAPERAELGYWLGRAHWGQGRMTRIVAAYLDWAVPALRLQRIEALTLPDNHGSARVLQKNGFVEIGTRRELSLRDGQPRDLRLFARTRAAA</sequence>
<dbReference type="Pfam" id="PF13302">
    <property type="entry name" value="Acetyltransf_3"/>
    <property type="match status" value="1"/>
</dbReference>
<gene>
    <name evidence="3" type="ORF">GIY21_20200</name>
    <name evidence="4" type="ORF">GIY22_20210</name>
</gene>
<proteinExistence type="predicted"/>
<evidence type="ECO:0000313" key="5">
    <source>
        <dbReference type="Proteomes" id="UP000437931"/>
    </source>
</evidence>
<feature type="compositionally biased region" description="Low complexity" evidence="1">
    <location>
        <begin position="1"/>
        <end position="13"/>
    </location>
</feature>
<keyword evidence="3" id="KW-0808">Transferase</keyword>
<dbReference type="AlphaFoldDB" id="A0A6N7QHI8"/>
<dbReference type="EMBL" id="WJPM01000026">
    <property type="protein sequence ID" value="MRH76958.1"/>
    <property type="molecule type" value="Genomic_DNA"/>
</dbReference>
<feature type="region of interest" description="Disordered" evidence="1">
    <location>
        <begin position="1"/>
        <end position="23"/>
    </location>
</feature>
<protein>
    <submittedName>
        <fullName evidence="3">GNAT family N-acetyltransferase</fullName>
    </submittedName>
</protein>
<name>A0A6N7QHI8_9XANT</name>
<dbReference type="PANTHER" id="PTHR43328">
    <property type="entry name" value="ACETYLTRANSFERASE-RELATED"/>
    <property type="match status" value="1"/>
</dbReference>
<dbReference type="InterPro" id="IPR000182">
    <property type="entry name" value="GNAT_dom"/>
</dbReference>
<dbReference type="Proteomes" id="UP000437931">
    <property type="component" value="Unassembled WGS sequence"/>
</dbReference>
<evidence type="ECO:0000313" key="6">
    <source>
        <dbReference type="Proteomes" id="UP000439314"/>
    </source>
</evidence>
<feature type="domain" description="N-acetyltransferase" evidence="2">
    <location>
        <begin position="38"/>
        <end position="192"/>
    </location>
</feature>
<dbReference type="SUPFAM" id="SSF55729">
    <property type="entry name" value="Acyl-CoA N-acyltransferases (Nat)"/>
    <property type="match status" value="1"/>
</dbReference>
<dbReference type="Proteomes" id="UP000439314">
    <property type="component" value="Unassembled WGS sequence"/>
</dbReference>
<organism evidence="3 6">
    <name type="scientific">Xanthomonas sontii</name>
    <dbReference type="NCBI Taxonomy" id="2650745"/>
    <lineage>
        <taxon>Bacteria</taxon>
        <taxon>Pseudomonadati</taxon>
        <taxon>Pseudomonadota</taxon>
        <taxon>Gammaproteobacteria</taxon>
        <taxon>Lysobacterales</taxon>
        <taxon>Lysobacteraceae</taxon>
        <taxon>Xanthomonas</taxon>
    </lineage>
</organism>
<evidence type="ECO:0000259" key="2">
    <source>
        <dbReference type="PROSITE" id="PS51186"/>
    </source>
</evidence>
<evidence type="ECO:0000313" key="3">
    <source>
        <dbReference type="EMBL" id="MRH02627.1"/>
    </source>
</evidence>
<dbReference type="EMBL" id="WJPN01000026">
    <property type="protein sequence ID" value="MRH02627.1"/>
    <property type="molecule type" value="Genomic_DNA"/>
</dbReference>
<dbReference type="Gene3D" id="3.40.630.30">
    <property type="match status" value="1"/>
</dbReference>
<comment type="caution">
    <text evidence="3">The sequence shown here is derived from an EMBL/GenBank/DDBJ whole genome shotgun (WGS) entry which is preliminary data.</text>
</comment>
<accession>A0A6N7QHI8</accession>
<dbReference type="PROSITE" id="PS51186">
    <property type="entry name" value="GNAT"/>
    <property type="match status" value="1"/>
</dbReference>
<dbReference type="PANTHER" id="PTHR43328:SF1">
    <property type="entry name" value="N-ACETYLTRANSFERASE DOMAIN-CONTAINING PROTEIN"/>
    <property type="match status" value="1"/>
</dbReference>
<dbReference type="InterPro" id="IPR016181">
    <property type="entry name" value="Acyl_CoA_acyltransferase"/>
</dbReference>
<keyword evidence="5" id="KW-1185">Reference proteome</keyword>
<reference evidence="4" key="2">
    <citation type="journal article" date="2020" name="Plant Dis.">
        <title>A Grain Rot of Rice in Iran Caused by a Xanthomonas Strain Closely Related to X. sacchari.</title>
        <authorList>
            <person name="Mirghasempour S.A."/>
            <person name="Huang S."/>
            <person name="Studholme D.J."/>
            <person name="Brady C.L."/>
        </authorList>
    </citation>
    <scope>NUCLEOTIDE SEQUENCE</scope>
    <source>
        <strain evidence="4">SAM114</strain>
    </source>
</reference>
<dbReference type="GO" id="GO:0016747">
    <property type="term" value="F:acyltransferase activity, transferring groups other than amino-acyl groups"/>
    <property type="evidence" value="ECO:0007669"/>
    <property type="project" value="InterPro"/>
</dbReference>
<evidence type="ECO:0000313" key="4">
    <source>
        <dbReference type="EMBL" id="MRH76958.1"/>
    </source>
</evidence>
<evidence type="ECO:0000256" key="1">
    <source>
        <dbReference type="SAM" id="MobiDB-lite"/>
    </source>
</evidence>
<reference evidence="5 6" key="1">
    <citation type="submission" date="2019-11" db="EMBL/GenBank/DDBJ databases">
        <title>First report of rice panicle blight caused by Xanthomonas sp. in Iran.</title>
        <authorList>
            <person name="Mirghasempour S.A."/>
            <person name="Huang S."/>
            <person name="Brady C.L."/>
            <person name="Studholme D.J."/>
        </authorList>
    </citation>
    <scope>NUCLEOTIDE SEQUENCE [LARGE SCALE GENOMIC DNA]</scope>
    <source>
        <strain evidence="3 6">ASD011</strain>
        <strain evidence="5">SAM114</strain>
    </source>
</reference>